<feature type="compositionally biased region" description="Basic and acidic residues" evidence="13">
    <location>
        <begin position="1"/>
        <end position="12"/>
    </location>
</feature>
<dbReference type="GO" id="GO:0006302">
    <property type="term" value="P:double-strand break repair"/>
    <property type="evidence" value="ECO:0007669"/>
    <property type="project" value="InterPro"/>
</dbReference>
<dbReference type="EMBL" id="MVBK01000051">
    <property type="protein sequence ID" value="OOG24144.1"/>
    <property type="molecule type" value="Genomic_DNA"/>
</dbReference>
<dbReference type="FunFam" id="3.40.1440.60:FF:000001">
    <property type="entry name" value="Primosomal protein N"/>
    <property type="match status" value="1"/>
</dbReference>
<dbReference type="GO" id="GO:0003677">
    <property type="term" value="F:DNA binding"/>
    <property type="evidence" value="ECO:0007669"/>
    <property type="project" value="UniProtKB-UniRule"/>
</dbReference>
<dbReference type="InterPro" id="IPR014001">
    <property type="entry name" value="Helicase_ATP-bd"/>
</dbReference>
<dbReference type="NCBIfam" id="NF004067">
    <property type="entry name" value="PRK05580.1-4"/>
    <property type="match status" value="1"/>
</dbReference>
<evidence type="ECO:0000256" key="9">
    <source>
        <dbReference type="ARBA" id="ARBA00023125"/>
    </source>
</evidence>
<dbReference type="GO" id="GO:0006269">
    <property type="term" value="P:DNA replication, synthesis of primer"/>
    <property type="evidence" value="ECO:0007669"/>
    <property type="project" value="UniProtKB-KW"/>
</dbReference>
<sequence>MQSVKSLEERPLTSKPAPSGICRVAVPGPFMEPLDYLPPRNSPSPGPGQRVRVGLGRRDVVGVVIDVAGTSTLARERLRPVREVLDDTPLLNPSLLRLLCWSADYYQHPVGEVVQQALPVLLRQGKPARPGRTLCYRLTGTGREQDPATLSRAPRQAALLDALKDCPEGLTPSELESVPPGGWHGPLRALRDKGWVEACERERAPAGTAAVETGPELNLDQTAAVEAVRALFGSFSCHLLQGVTGSGKTEVYLQLICLALDAGQQVLVLVPEIALTPQLVRRFRRRLDTPVAVLHSGLTDRERLDAWLSVRDGHAGVAIGTRSAVYVPWVRPGLIIVDEEHDTSYKQHEGFRYHARDVAVMRARMEEIPILLGSATPSLESLANVARGQYGRSRLTTRAGGASAPRAELLDLRRQTLDEGLSTGLLQRMEQHLAGGAQCLLFLNRRGYAPTLICHVCGWVAECPRCDARMTWHHGDGRIRCHHCGHEKPRPARCPSCGGGLGGLGEGTERVAQALARHFPGVSIGRLDRDSTRRKGSLESVLDDVRSGRHRILVGTQMLAKGHHFPEVSLVGILDADQGLFSADFRAAERMAQLMIQVAGRAGRADRPGEVLIQTHHPDHPLLRTLVEGGYEAFAEAALAERRAAGLPPFAHIALLRAEATAAAAPHDFLQAARAALQALRPDSVDIWGPAPSLMERRAGRYRAQLMLQSASRPALHRALRAWVPELAHLPGARKVRWAVDVDAIEL</sequence>
<keyword evidence="6 12" id="KW-0347">Helicase</keyword>
<accession>A0A1V3NGN0</accession>
<keyword evidence="7 12" id="KW-0862">Zinc</keyword>
<evidence type="ECO:0000256" key="3">
    <source>
        <dbReference type="ARBA" id="ARBA00022723"/>
    </source>
</evidence>
<dbReference type="GO" id="GO:0008270">
    <property type="term" value="F:zinc ion binding"/>
    <property type="evidence" value="ECO:0007669"/>
    <property type="project" value="UniProtKB-UniRule"/>
</dbReference>
<dbReference type="Pfam" id="PF00270">
    <property type="entry name" value="DEAD"/>
    <property type="match status" value="1"/>
</dbReference>
<dbReference type="InterPro" id="IPR001650">
    <property type="entry name" value="Helicase_C-like"/>
</dbReference>
<dbReference type="HAMAP" id="MF_00983">
    <property type="entry name" value="PriA"/>
    <property type="match status" value="1"/>
</dbReference>
<evidence type="ECO:0000256" key="13">
    <source>
        <dbReference type="SAM" id="MobiDB-lite"/>
    </source>
</evidence>
<dbReference type="CDD" id="cd18804">
    <property type="entry name" value="SF2_C_priA"/>
    <property type="match status" value="1"/>
</dbReference>
<comment type="similarity">
    <text evidence="12">Belongs to the helicase family. PriA subfamily.</text>
</comment>
<comment type="subunit">
    <text evidence="12">Component of the replication restart primosome.</text>
</comment>
<dbReference type="Proteomes" id="UP000189462">
    <property type="component" value="Unassembled WGS sequence"/>
</dbReference>
<dbReference type="SUPFAM" id="SSF161187">
    <property type="entry name" value="YfgJ-like"/>
    <property type="match status" value="1"/>
</dbReference>
<evidence type="ECO:0000256" key="12">
    <source>
        <dbReference type="HAMAP-Rule" id="MF_00983"/>
    </source>
</evidence>
<dbReference type="AlphaFoldDB" id="A0A1V3NGN0"/>
<dbReference type="InterPro" id="IPR027417">
    <property type="entry name" value="P-loop_NTPase"/>
</dbReference>
<dbReference type="Pfam" id="PF00271">
    <property type="entry name" value="Helicase_C"/>
    <property type="match status" value="1"/>
</dbReference>
<dbReference type="GO" id="GO:0005524">
    <property type="term" value="F:ATP binding"/>
    <property type="evidence" value="ECO:0007669"/>
    <property type="project" value="UniProtKB-UniRule"/>
</dbReference>
<feature type="binding site" evidence="12">
    <location>
        <position position="494"/>
    </location>
    <ligand>
        <name>Zn(2+)</name>
        <dbReference type="ChEBI" id="CHEBI:29105"/>
        <label>1</label>
    </ligand>
</feature>
<organism evidence="16 17">
    <name type="scientific">Thioalkalivibrio denitrificans</name>
    <dbReference type="NCBI Taxonomy" id="108003"/>
    <lineage>
        <taxon>Bacteria</taxon>
        <taxon>Pseudomonadati</taxon>
        <taxon>Pseudomonadota</taxon>
        <taxon>Gammaproteobacteria</taxon>
        <taxon>Chromatiales</taxon>
        <taxon>Ectothiorhodospiraceae</taxon>
        <taxon>Thioalkalivibrio</taxon>
    </lineage>
</organism>
<feature type="domain" description="Helicase C-terminal" evidence="15">
    <location>
        <begin position="465"/>
        <end position="645"/>
    </location>
</feature>
<dbReference type="GO" id="GO:1990077">
    <property type="term" value="C:primosome complex"/>
    <property type="evidence" value="ECO:0007669"/>
    <property type="project" value="UniProtKB-UniRule"/>
</dbReference>
<name>A0A1V3NGN0_9GAMM</name>
<evidence type="ECO:0000256" key="11">
    <source>
        <dbReference type="ARBA" id="ARBA00048988"/>
    </source>
</evidence>
<keyword evidence="10 12" id="KW-0413">Isomerase</keyword>
<comment type="caution">
    <text evidence="16">The sequence shown here is derived from an EMBL/GenBank/DDBJ whole genome shotgun (WGS) entry which is preliminary data.</text>
</comment>
<dbReference type="Pfam" id="PF17764">
    <property type="entry name" value="PriA_3primeBD"/>
    <property type="match status" value="1"/>
</dbReference>
<proteinExistence type="inferred from homology"/>
<keyword evidence="5 12" id="KW-0378">Hydrolase</keyword>
<dbReference type="InterPro" id="IPR011545">
    <property type="entry name" value="DEAD/DEAH_box_helicase_dom"/>
</dbReference>
<dbReference type="GO" id="GO:0043138">
    <property type="term" value="F:3'-5' DNA helicase activity"/>
    <property type="evidence" value="ECO:0007669"/>
    <property type="project" value="UniProtKB-EC"/>
</dbReference>
<evidence type="ECO:0000313" key="16">
    <source>
        <dbReference type="EMBL" id="OOG24144.1"/>
    </source>
</evidence>
<dbReference type="PANTHER" id="PTHR30580:SF0">
    <property type="entry name" value="PRIMOSOMAL PROTEIN N"/>
    <property type="match status" value="1"/>
</dbReference>
<dbReference type="Gene3D" id="3.40.50.300">
    <property type="entry name" value="P-loop containing nucleotide triphosphate hydrolases"/>
    <property type="match status" value="2"/>
</dbReference>
<reference evidence="16 17" key="1">
    <citation type="submission" date="2017-02" db="EMBL/GenBank/DDBJ databases">
        <title>Genomic diversity within the haloalkaliphilic genus Thioalkalivibrio.</title>
        <authorList>
            <person name="Ahn A.-C."/>
            <person name="Meier-Kolthoff J."/>
            <person name="Overmars L."/>
            <person name="Richter M."/>
            <person name="Woyke T."/>
            <person name="Sorokin D.Y."/>
            <person name="Muyzer G."/>
        </authorList>
    </citation>
    <scope>NUCLEOTIDE SEQUENCE [LARGE SCALE GENOMIC DNA]</scope>
    <source>
        <strain evidence="16 17">ALJD</strain>
    </source>
</reference>
<dbReference type="SUPFAM" id="SSF52540">
    <property type="entry name" value="P-loop containing nucleoside triphosphate hydrolases"/>
    <property type="match status" value="1"/>
</dbReference>
<feature type="binding site" evidence="12">
    <location>
        <position position="481"/>
    </location>
    <ligand>
        <name>Zn(2+)</name>
        <dbReference type="ChEBI" id="CHEBI:29105"/>
        <label>2</label>
    </ligand>
</feature>
<dbReference type="CDD" id="cd17929">
    <property type="entry name" value="DEXHc_priA"/>
    <property type="match status" value="1"/>
</dbReference>
<dbReference type="Pfam" id="PF18319">
    <property type="entry name" value="Zn_ribbon_PriA"/>
    <property type="match status" value="1"/>
</dbReference>
<dbReference type="InterPro" id="IPR041236">
    <property type="entry name" value="PriA_C"/>
</dbReference>
<dbReference type="FunFam" id="3.40.50.300:FF:000489">
    <property type="entry name" value="Primosome assembly protein PriA"/>
    <property type="match status" value="1"/>
</dbReference>
<evidence type="ECO:0000256" key="7">
    <source>
        <dbReference type="ARBA" id="ARBA00022833"/>
    </source>
</evidence>
<dbReference type="Pfam" id="PF18074">
    <property type="entry name" value="PriA_C"/>
    <property type="match status" value="1"/>
</dbReference>
<feature type="binding site" evidence="12">
    <location>
        <position position="484"/>
    </location>
    <ligand>
        <name>Zn(2+)</name>
        <dbReference type="ChEBI" id="CHEBI:29105"/>
        <label>2</label>
    </ligand>
</feature>
<keyword evidence="9 12" id="KW-0238">DNA-binding</keyword>
<feature type="binding site" evidence="12">
    <location>
        <position position="466"/>
    </location>
    <ligand>
        <name>Zn(2+)</name>
        <dbReference type="ChEBI" id="CHEBI:29105"/>
        <label>2</label>
    </ligand>
</feature>
<dbReference type="EC" id="5.6.2.4" evidence="12"/>
<dbReference type="PROSITE" id="PS51192">
    <property type="entry name" value="HELICASE_ATP_BIND_1"/>
    <property type="match status" value="1"/>
</dbReference>
<comment type="function">
    <text evidence="12">Initiates the restart of stalled replication forks, which reloads the replicative helicase on sites other than the origin of replication. Recognizes and binds to abandoned replication forks and remodels them to uncover a helicase loading site. Promotes assembly of the primosome at these replication forks.</text>
</comment>
<comment type="cofactor">
    <cofactor evidence="12">
        <name>Zn(2+)</name>
        <dbReference type="ChEBI" id="CHEBI:29105"/>
    </cofactor>
    <text evidence="12">Binds 2 zinc ions per subunit.</text>
</comment>
<dbReference type="GO" id="GO:0006270">
    <property type="term" value="P:DNA replication initiation"/>
    <property type="evidence" value="ECO:0007669"/>
    <property type="project" value="TreeGrafter"/>
</dbReference>
<keyword evidence="8 12" id="KW-0067">ATP-binding</keyword>
<evidence type="ECO:0000256" key="1">
    <source>
        <dbReference type="ARBA" id="ARBA00022515"/>
    </source>
</evidence>
<keyword evidence="2 12" id="KW-0235">DNA replication</keyword>
<keyword evidence="3 12" id="KW-0479">Metal-binding</keyword>
<dbReference type="InterPro" id="IPR005259">
    <property type="entry name" value="PriA"/>
</dbReference>
<evidence type="ECO:0000256" key="8">
    <source>
        <dbReference type="ARBA" id="ARBA00022840"/>
    </source>
</evidence>
<dbReference type="InterPro" id="IPR042115">
    <property type="entry name" value="PriA_3primeBD_sf"/>
</dbReference>
<feature type="region of interest" description="Disordered" evidence="13">
    <location>
        <begin position="1"/>
        <end position="20"/>
    </location>
</feature>
<dbReference type="SMART" id="SM00490">
    <property type="entry name" value="HELICc"/>
    <property type="match status" value="1"/>
</dbReference>
<protein>
    <recommendedName>
        <fullName evidence="12">Replication restart protein PriA</fullName>
    </recommendedName>
    <alternativeName>
        <fullName evidence="12">ATP-dependent DNA helicase PriA</fullName>
        <ecNumber evidence="12">5.6.2.4</ecNumber>
    </alternativeName>
    <alternativeName>
        <fullName evidence="12">DNA 3'-5' helicase PriA</fullName>
    </alternativeName>
</protein>
<feature type="binding site" evidence="12">
    <location>
        <position position="457"/>
    </location>
    <ligand>
        <name>Zn(2+)</name>
        <dbReference type="ChEBI" id="CHEBI:29105"/>
        <label>1</label>
    </ligand>
</feature>
<dbReference type="GO" id="GO:0016887">
    <property type="term" value="F:ATP hydrolysis activity"/>
    <property type="evidence" value="ECO:0007669"/>
    <property type="project" value="RHEA"/>
</dbReference>
<feature type="domain" description="Helicase ATP-binding" evidence="14">
    <location>
        <begin position="229"/>
        <end position="395"/>
    </location>
</feature>
<dbReference type="Gene3D" id="3.40.1440.60">
    <property type="entry name" value="PriA, 3(prime) DNA-binding domain"/>
    <property type="match status" value="1"/>
</dbReference>
<evidence type="ECO:0000313" key="17">
    <source>
        <dbReference type="Proteomes" id="UP000189462"/>
    </source>
</evidence>
<comment type="catalytic activity">
    <reaction evidence="11 12">
        <text>ATP + H2O = ADP + phosphate + H(+)</text>
        <dbReference type="Rhea" id="RHEA:13065"/>
        <dbReference type="ChEBI" id="CHEBI:15377"/>
        <dbReference type="ChEBI" id="CHEBI:15378"/>
        <dbReference type="ChEBI" id="CHEBI:30616"/>
        <dbReference type="ChEBI" id="CHEBI:43474"/>
        <dbReference type="ChEBI" id="CHEBI:456216"/>
        <dbReference type="EC" id="5.6.2.4"/>
    </reaction>
</comment>
<dbReference type="SMART" id="SM00487">
    <property type="entry name" value="DEXDc"/>
    <property type="match status" value="1"/>
</dbReference>
<evidence type="ECO:0000256" key="10">
    <source>
        <dbReference type="ARBA" id="ARBA00023235"/>
    </source>
</evidence>
<dbReference type="GO" id="GO:0006310">
    <property type="term" value="P:DNA recombination"/>
    <property type="evidence" value="ECO:0007669"/>
    <property type="project" value="InterPro"/>
</dbReference>
<keyword evidence="17" id="KW-1185">Reference proteome</keyword>
<evidence type="ECO:0000256" key="6">
    <source>
        <dbReference type="ARBA" id="ARBA00022806"/>
    </source>
</evidence>
<evidence type="ECO:0000256" key="2">
    <source>
        <dbReference type="ARBA" id="ARBA00022705"/>
    </source>
</evidence>
<evidence type="ECO:0000256" key="5">
    <source>
        <dbReference type="ARBA" id="ARBA00022801"/>
    </source>
</evidence>
<dbReference type="PANTHER" id="PTHR30580">
    <property type="entry name" value="PRIMOSOMAL PROTEIN N"/>
    <property type="match status" value="1"/>
</dbReference>
<keyword evidence="4 12" id="KW-0547">Nucleotide-binding</keyword>
<dbReference type="InterPro" id="IPR040498">
    <property type="entry name" value="PriA_CRR"/>
</dbReference>
<feature type="binding site" evidence="12">
    <location>
        <position position="454"/>
    </location>
    <ligand>
        <name>Zn(2+)</name>
        <dbReference type="ChEBI" id="CHEBI:29105"/>
        <label>1</label>
    </ligand>
</feature>
<gene>
    <name evidence="12" type="primary">priA</name>
    <name evidence="16" type="ORF">B1C78_09470</name>
</gene>
<evidence type="ECO:0000259" key="14">
    <source>
        <dbReference type="PROSITE" id="PS51192"/>
    </source>
</evidence>
<comment type="catalytic activity">
    <reaction evidence="12">
        <text>Couples ATP hydrolysis with the unwinding of duplex DNA by translocating in the 3'-5' direction.</text>
        <dbReference type="EC" id="5.6.2.4"/>
    </reaction>
</comment>
<dbReference type="NCBIfam" id="NF004065">
    <property type="entry name" value="PRK05580.1-1"/>
    <property type="match status" value="1"/>
</dbReference>
<evidence type="ECO:0000259" key="15">
    <source>
        <dbReference type="PROSITE" id="PS51194"/>
    </source>
</evidence>
<feature type="binding site" evidence="12">
    <location>
        <position position="497"/>
    </location>
    <ligand>
        <name>Zn(2+)</name>
        <dbReference type="ChEBI" id="CHEBI:29105"/>
        <label>1</label>
    </ligand>
</feature>
<feature type="binding site" evidence="12">
    <location>
        <position position="463"/>
    </location>
    <ligand>
        <name>Zn(2+)</name>
        <dbReference type="ChEBI" id="CHEBI:29105"/>
        <label>2</label>
    </ligand>
</feature>
<dbReference type="STRING" id="108003.B1C78_09470"/>
<evidence type="ECO:0000256" key="4">
    <source>
        <dbReference type="ARBA" id="ARBA00022741"/>
    </source>
</evidence>
<dbReference type="InterPro" id="IPR041222">
    <property type="entry name" value="PriA_3primeBD"/>
</dbReference>
<dbReference type="PROSITE" id="PS51194">
    <property type="entry name" value="HELICASE_CTER"/>
    <property type="match status" value="1"/>
</dbReference>
<dbReference type="NCBIfam" id="TIGR00595">
    <property type="entry name" value="priA"/>
    <property type="match status" value="1"/>
</dbReference>
<keyword evidence="1 12" id="KW-0639">Primosome</keyword>